<comment type="caution">
    <text evidence="1">The sequence shown here is derived from an EMBL/GenBank/DDBJ whole genome shotgun (WGS) entry which is preliminary data.</text>
</comment>
<sequence length="231" mass="26329">MSYDLAVWEGDRPADDAAAAAEFERLYNRYVDSDEDAPPTPRITSYVQALLNRYPDRGTDGGADSPWSTGPLLDDACGPLIYFPIVWSRCEEVSGWAAQLAEDHGLHCFDPQRNQLRTRARVKWRFELTSERGRPVRDPDPETVRKVLVRLSRDNYVAILTRADGWYVQAGYGEQAGTRPGWYALERQDGAMERHFRTEISDIAEVVRAFVEFLHGDPTLTARFAWRSYAP</sequence>
<evidence type="ECO:0000313" key="2">
    <source>
        <dbReference type="Proteomes" id="UP001589608"/>
    </source>
</evidence>
<reference evidence="1 2" key="1">
    <citation type="submission" date="2024-09" db="EMBL/GenBank/DDBJ databases">
        <authorList>
            <person name="Sun Q."/>
            <person name="Mori K."/>
        </authorList>
    </citation>
    <scope>NUCLEOTIDE SEQUENCE [LARGE SCALE GENOMIC DNA]</scope>
    <source>
        <strain evidence="1 2">JCM 3307</strain>
    </source>
</reference>
<organism evidence="1 2">
    <name type="scientific">Dactylosporangium vinaceum</name>
    <dbReference type="NCBI Taxonomy" id="53362"/>
    <lineage>
        <taxon>Bacteria</taxon>
        <taxon>Bacillati</taxon>
        <taxon>Actinomycetota</taxon>
        <taxon>Actinomycetes</taxon>
        <taxon>Micromonosporales</taxon>
        <taxon>Micromonosporaceae</taxon>
        <taxon>Dactylosporangium</taxon>
    </lineage>
</organism>
<evidence type="ECO:0000313" key="1">
    <source>
        <dbReference type="EMBL" id="MFB9449309.1"/>
    </source>
</evidence>
<protein>
    <submittedName>
        <fullName evidence="1">Uncharacterized protein</fullName>
    </submittedName>
</protein>
<proteinExistence type="predicted"/>
<name>A0ABV5MKB6_9ACTN</name>
<gene>
    <name evidence="1" type="ORF">ACFFTR_40065</name>
</gene>
<dbReference type="EMBL" id="JBHMCA010000065">
    <property type="protein sequence ID" value="MFB9449309.1"/>
    <property type="molecule type" value="Genomic_DNA"/>
</dbReference>
<dbReference type="RefSeq" id="WP_223103431.1">
    <property type="nucleotide sequence ID" value="NZ_CP061913.1"/>
</dbReference>
<keyword evidence="2" id="KW-1185">Reference proteome</keyword>
<accession>A0ABV5MKB6</accession>
<dbReference type="Proteomes" id="UP001589608">
    <property type="component" value="Unassembled WGS sequence"/>
</dbReference>